<sequence>PVRNVVPFRNSAVRIINGDEATKGQFPWQAAIFVSFPGESNVCGGAVINEEWILTAGHCVYGASSFRIDLGSTLLIGDDPDRMPFTTDQYILHEEYNPSTLANDVAVIRLPKLVTFNDYIKPIALASRELEAGITVTASGWGLTSDGGDASDIGTDVKAVTLQAFRELRITETGFEIKLAFKNE</sequence>
<protein>
    <submittedName>
        <fullName evidence="3">Trypsin domain containing protein</fullName>
    </submittedName>
</protein>
<comment type="caution">
    <text evidence="3">The sequence shown here is derived from an EMBL/GenBank/DDBJ whole genome shotgun (WGS) entry which is preliminary data.</text>
</comment>
<organism evidence="3 4">
    <name type="scientific">Asbolus verrucosus</name>
    <name type="common">Desert ironclad beetle</name>
    <dbReference type="NCBI Taxonomy" id="1661398"/>
    <lineage>
        <taxon>Eukaryota</taxon>
        <taxon>Metazoa</taxon>
        <taxon>Ecdysozoa</taxon>
        <taxon>Arthropoda</taxon>
        <taxon>Hexapoda</taxon>
        <taxon>Insecta</taxon>
        <taxon>Pterygota</taxon>
        <taxon>Neoptera</taxon>
        <taxon>Endopterygota</taxon>
        <taxon>Coleoptera</taxon>
        <taxon>Polyphaga</taxon>
        <taxon>Cucujiformia</taxon>
        <taxon>Tenebrionidae</taxon>
        <taxon>Pimeliinae</taxon>
        <taxon>Asbolus</taxon>
    </lineage>
</organism>
<dbReference type="SMART" id="SM00020">
    <property type="entry name" value="Tryp_SPc"/>
    <property type="match status" value="1"/>
</dbReference>
<dbReference type="InterPro" id="IPR018114">
    <property type="entry name" value="TRYPSIN_HIS"/>
</dbReference>
<gene>
    <name evidence="3" type="ORF">BDFB_013862</name>
</gene>
<dbReference type="PROSITE" id="PS00134">
    <property type="entry name" value="TRYPSIN_HIS"/>
    <property type="match status" value="1"/>
</dbReference>
<name>A0A482VSS3_ASBVE</name>
<evidence type="ECO:0000313" key="4">
    <source>
        <dbReference type="Proteomes" id="UP000292052"/>
    </source>
</evidence>
<dbReference type="GO" id="GO:0004252">
    <property type="term" value="F:serine-type endopeptidase activity"/>
    <property type="evidence" value="ECO:0007669"/>
    <property type="project" value="InterPro"/>
</dbReference>
<dbReference type="CDD" id="cd00190">
    <property type="entry name" value="Tryp_SPc"/>
    <property type="match status" value="1"/>
</dbReference>
<keyword evidence="1" id="KW-1015">Disulfide bond</keyword>
<evidence type="ECO:0000259" key="2">
    <source>
        <dbReference type="PROSITE" id="PS50240"/>
    </source>
</evidence>
<reference evidence="3 4" key="1">
    <citation type="submission" date="2017-03" db="EMBL/GenBank/DDBJ databases">
        <title>Genome of the blue death feigning beetle - Asbolus verrucosus.</title>
        <authorList>
            <person name="Rider S.D."/>
        </authorList>
    </citation>
    <scope>NUCLEOTIDE SEQUENCE [LARGE SCALE GENOMIC DNA]</scope>
    <source>
        <strain evidence="3">Butters</strain>
        <tissue evidence="3">Head and leg muscle</tissue>
    </source>
</reference>
<dbReference type="InterPro" id="IPR001314">
    <property type="entry name" value="Peptidase_S1A"/>
</dbReference>
<dbReference type="Gene3D" id="2.40.10.10">
    <property type="entry name" value="Trypsin-like serine proteases"/>
    <property type="match status" value="1"/>
</dbReference>
<dbReference type="STRING" id="1661398.A0A482VSS3"/>
<dbReference type="Pfam" id="PF00089">
    <property type="entry name" value="Trypsin"/>
    <property type="match status" value="1"/>
</dbReference>
<dbReference type="PRINTS" id="PR00722">
    <property type="entry name" value="CHYMOTRYPSIN"/>
</dbReference>
<dbReference type="InterPro" id="IPR001254">
    <property type="entry name" value="Trypsin_dom"/>
</dbReference>
<dbReference type="PANTHER" id="PTHR24252:SF7">
    <property type="entry name" value="HYALIN"/>
    <property type="match status" value="1"/>
</dbReference>
<evidence type="ECO:0000256" key="1">
    <source>
        <dbReference type="ARBA" id="ARBA00023157"/>
    </source>
</evidence>
<dbReference type="InterPro" id="IPR043504">
    <property type="entry name" value="Peptidase_S1_PA_chymotrypsin"/>
</dbReference>
<feature type="domain" description="Peptidase S1" evidence="2">
    <location>
        <begin position="15"/>
        <end position="153"/>
    </location>
</feature>
<dbReference type="FunFam" id="2.40.10.10:FF:000068">
    <property type="entry name" value="transmembrane protease serine 2"/>
    <property type="match status" value="1"/>
</dbReference>
<dbReference type="InterPro" id="IPR009003">
    <property type="entry name" value="Peptidase_S1_PA"/>
</dbReference>
<dbReference type="PANTHER" id="PTHR24252">
    <property type="entry name" value="ACROSIN-RELATED"/>
    <property type="match status" value="1"/>
</dbReference>
<evidence type="ECO:0000313" key="3">
    <source>
        <dbReference type="EMBL" id="RZC35418.1"/>
    </source>
</evidence>
<dbReference type="PROSITE" id="PS50240">
    <property type="entry name" value="TRYPSIN_DOM"/>
    <property type="match status" value="1"/>
</dbReference>
<proteinExistence type="predicted"/>
<dbReference type="EMBL" id="QDEB01071077">
    <property type="protein sequence ID" value="RZC35418.1"/>
    <property type="molecule type" value="Genomic_DNA"/>
</dbReference>
<keyword evidence="4" id="KW-1185">Reference proteome</keyword>
<dbReference type="OrthoDB" id="6628837at2759"/>
<dbReference type="Proteomes" id="UP000292052">
    <property type="component" value="Unassembled WGS sequence"/>
</dbReference>
<accession>A0A482VSS3</accession>
<feature type="non-terminal residue" evidence="3">
    <location>
        <position position="1"/>
    </location>
</feature>
<dbReference type="GO" id="GO:0006508">
    <property type="term" value="P:proteolysis"/>
    <property type="evidence" value="ECO:0007669"/>
    <property type="project" value="InterPro"/>
</dbReference>
<dbReference type="SUPFAM" id="SSF50494">
    <property type="entry name" value="Trypsin-like serine proteases"/>
    <property type="match status" value="1"/>
</dbReference>
<dbReference type="AlphaFoldDB" id="A0A482VSS3"/>